<dbReference type="InterPro" id="IPR014756">
    <property type="entry name" value="Ig_E-set"/>
</dbReference>
<dbReference type="RefSeq" id="XP_013755512.1">
    <property type="nucleotide sequence ID" value="XM_013900058.1"/>
</dbReference>
<evidence type="ECO:0000313" key="5">
    <source>
        <dbReference type="EMBL" id="KNC51915.1"/>
    </source>
</evidence>
<dbReference type="InterPro" id="IPR001298">
    <property type="entry name" value="Filamin/ABP280_rpt"/>
</dbReference>
<keyword evidence="3" id="KW-0472">Membrane</keyword>
<feature type="region of interest" description="Disordered" evidence="2">
    <location>
        <begin position="227"/>
        <end position="273"/>
    </location>
</feature>
<dbReference type="InterPro" id="IPR017868">
    <property type="entry name" value="Filamin/ABP280_repeat-like"/>
</dbReference>
<proteinExistence type="predicted"/>
<dbReference type="Proteomes" id="UP000054408">
    <property type="component" value="Unassembled WGS sequence"/>
</dbReference>
<feature type="region of interest" description="Disordered" evidence="2">
    <location>
        <begin position="1303"/>
        <end position="1331"/>
    </location>
</feature>
<protein>
    <recommendedName>
        <fullName evidence="4">DUF7630 domain-containing protein</fullName>
    </recommendedName>
</protein>
<dbReference type="PROSITE" id="PS50194">
    <property type="entry name" value="FILAMIN_REPEAT"/>
    <property type="match status" value="1"/>
</dbReference>
<dbReference type="Pfam" id="PF24633">
    <property type="entry name" value="DUF7630"/>
    <property type="match status" value="1"/>
</dbReference>
<feature type="transmembrane region" description="Helical" evidence="3">
    <location>
        <begin position="1082"/>
        <end position="1110"/>
    </location>
</feature>
<feature type="domain" description="DUF7630" evidence="4">
    <location>
        <begin position="780"/>
        <end position="823"/>
    </location>
</feature>
<feature type="compositionally biased region" description="Gly residues" evidence="2">
    <location>
        <begin position="227"/>
        <end position="241"/>
    </location>
</feature>
<feature type="transmembrane region" description="Helical" evidence="3">
    <location>
        <begin position="870"/>
        <end position="890"/>
    </location>
</feature>
<dbReference type="Pfam" id="PF00630">
    <property type="entry name" value="Filamin"/>
    <property type="match status" value="1"/>
</dbReference>
<dbReference type="EMBL" id="GL349471">
    <property type="protein sequence ID" value="KNC51915.1"/>
    <property type="molecule type" value="Genomic_DNA"/>
</dbReference>
<sequence>MPPWTAIEGGFVQAGGSGMWEKSNKAISHLQRVLPSIKIEGVNILVAIEALGLPYFRLADVKVSTVDAPVLIDESGISTYALLARFCESVELVRVVLAPGKGGDGVTQPQPPQGERGAIDAPGVDGSPGSNAPPIVFLNGIHRVLSAGRGGDGAGGSGGGGGAGAQVNSWADTGTLGTGGGGAGGGEGGLGGHPGHSGGVVTALSVFDITGGAELIDVAIELGAPGTGSRGSAGGDGGDPGTPGSRGSTNRSVGHGGLVGYRGGNGGEGGNGTDGFAAEIAGVEPVTRVPPTSYVFSYEPAFSASASAYCTNSLVEVSKGDSLAWEWPASDAVTIFSENATFAAVAYGEIGRYTIGAGTIRLHEFVHIARTSPPLVLVPSGLSEPGGSAGERAAIVNSPIPPSLALFPAPGLSLPVTWRASGTAGCDGLTASGWNLTALPLTSDGYCDIELTVASETCGTLMTRTRVVTSTVDPGQTTTTAVSPISLEVGESWTFTLETFDSAGRPLARGDDVIGVYPTLGPYTGPTAYAVSVASPSLGVFHVSATFTNPGMQSVAITRNGIPLLGVGNPHELNIGSSAVSPGESTASGAGIESPIVGQMMEVVVTSRDLFGNVITVSPGSSVRATMVSESASTPVECGAIGLGLSKCTYNAADPGFYTLNIVINGVPIAGAPFSLALLADCDRGMYAETPYGPCAACSSSEWNDSPRGPCQACPPHTLSVFPAGTMSNCTCASGYWQRAGASAEAGCEACPKGAVCDGGRAQPRAEPGYFPVDAEGGVFASCPQASSSCAGNGQCHKAYTGFLCKDCEGGYYRTADGQCFACPQSSGLMMAGFGCGLVVAGLVGVAMAANAMAKPQDTASHRSSVPHSLSAALVLLQILGLISTLPLSWPGSVERTMSPGNVANLDMSIFATGCSITSFSSRYLLSLAVPAVVFAAAVLGACMFGLAQRCGLIAAGSELARVKPRSMVERLVVTVAPLLYIPLSKSALALFDCSRFPNGKYFLDAEPSFECFSDRWFVLLPFGLAALGLFVIGVPASFTYLLFSVSDTLREPDTMRRFSPLYVLMRTPYPWMECVLLAKRLAIVAAALFFSNLAEWLISSLIFIFFFFYVLQARWQPYWLPLYNTLEERVGWGCIALVTCGAMFHSDTFSSPASRTVFTIVAFVVIGGLGVVIVSTMWIEVKDIYSRSRAKGPDDVREEELFRHFELHAPDLEDRELARELDAVREAYYERRESKAFVEASRPLTRQLSLQLSLDIARDLPVELELGEFSPIAAGVLGEDNEAGIEYGRGWVEAEAEGASDAFDDLAPSGSVTRNPIFGESMSSNLSSSS</sequence>
<organism evidence="5 6">
    <name type="scientific">Thecamonas trahens ATCC 50062</name>
    <dbReference type="NCBI Taxonomy" id="461836"/>
    <lineage>
        <taxon>Eukaryota</taxon>
        <taxon>Apusozoa</taxon>
        <taxon>Apusomonadida</taxon>
        <taxon>Apusomonadidae</taxon>
        <taxon>Thecamonas</taxon>
    </lineage>
</organism>
<feature type="transmembrane region" description="Helical" evidence="3">
    <location>
        <begin position="969"/>
        <end position="992"/>
    </location>
</feature>
<dbReference type="OrthoDB" id="5334309at2759"/>
<dbReference type="InterPro" id="IPR013783">
    <property type="entry name" value="Ig-like_fold"/>
</dbReference>
<dbReference type="SUPFAM" id="SSF57184">
    <property type="entry name" value="Growth factor receptor domain"/>
    <property type="match status" value="1"/>
</dbReference>
<keyword evidence="6" id="KW-1185">Reference proteome</keyword>
<evidence type="ECO:0000313" key="6">
    <source>
        <dbReference type="Proteomes" id="UP000054408"/>
    </source>
</evidence>
<feature type="compositionally biased region" description="Gly residues" evidence="2">
    <location>
        <begin position="254"/>
        <end position="273"/>
    </location>
</feature>
<accession>A0A0L0DI48</accession>
<feature type="region of interest" description="Disordered" evidence="2">
    <location>
        <begin position="149"/>
        <end position="194"/>
    </location>
</feature>
<dbReference type="PANTHER" id="PTHR11319">
    <property type="entry name" value="G PROTEIN-COUPLED RECEPTOR-RELATED"/>
    <property type="match status" value="1"/>
</dbReference>
<dbReference type="SMART" id="SM00557">
    <property type="entry name" value="IG_FLMN"/>
    <property type="match status" value="1"/>
</dbReference>
<feature type="repeat" description="Filamin" evidence="1">
    <location>
        <begin position="577"/>
        <end position="678"/>
    </location>
</feature>
<evidence type="ECO:0000256" key="3">
    <source>
        <dbReference type="SAM" id="Phobius"/>
    </source>
</evidence>
<gene>
    <name evidence="5" type="ORF">AMSG_08151</name>
</gene>
<dbReference type="GeneID" id="25566910"/>
<dbReference type="SUPFAM" id="SSF81296">
    <property type="entry name" value="E set domains"/>
    <property type="match status" value="1"/>
</dbReference>
<feature type="transmembrane region" description="Helical" evidence="3">
    <location>
        <begin position="924"/>
        <end position="948"/>
    </location>
</feature>
<keyword evidence="3" id="KW-0812">Transmembrane</keyword>
<keyword evidence="3" id="KW-1133">Transmembrane helix</keyword>
<evidence type="ECO:0000259" key="4">
    <source>
        <dbReference type="Pfam" id="PF24633"/>
    </source>
</evidence>
<feature type="compositionally biased region" description="Gly residues" evidence="2">
    <location>
        <begin position="176"/>
        <end position="194"/>
    </location>
</feature>
<evidence type="ECO:0000256" key="1">
    <source>
        <dbReference type="PROSITE-ProRule" id="PRU00087"/>
    </source>
</evidence>
<feature type="compositionally biased region" description="Gly residues" evidence="2">
    <location>
        <begin position="149"/>
        <end position="164"/>
    </location>
</feature>
<dbReference type="InterPro" id="IPR056047">
    <property type="entry name" value="CRMPA-like_DUF7630"/>
</dbReference>
<feature type="region of interest" description="Disordered" evidence="2">
    <location>
        <begin position="101"/>
        <end position="126"/>
    </location>
</feature>
<dbReference type="Gene3D" id="2.60.40.10">
    <property type="entry name" value="Immunoglobulins"/>
    <property type="match status" value="1"/>
</dbReference>
<feature type="transmembrane region" description="Helical" evidence="3">
    <location>
        <begin position="1158"/>
        <end position="1180"/>
    </location>
</feature>
<name>A0A0L0DI48_THETB</name>
<reference evidence="5 6" key="1">
    <citation type="submission" date="2010-05" db="EMBL/GenBank/DDBJ databases">
        <title>The Genome Sequence of Thecamonas trahens ATCC 50062.</title>
        <authorList>
            <consortium name="The Broad Institute Genome Sequencing Platform"/>
            <person name="Russ C."/>
            <person name="Cuomo C."/>
            <person name="Shea T."/>
            <person name="Young S.K."/>
            <person name="Zeng Q."/>
            <person name="Koehrsen M."/>
            <person name="Haas B."/>
            <person name="Borodovsky M."/>
            <person name="Guigo R."/>
            <person name="Alvarado L."/>
            <person name="Berlin A."/>
            <person name="Bochicchio J."/>
            <person name="Borenstein D."/>
            <person name="Chapman S."/>
            <person name="Chen Z."/>
            <person name="Freedman E."/>
            <person name="Gellesch M."/>
            <person name="Goldberg J."/>
            <person name="Griggs A."/>
            <person name="Gujja S."/>
            <person name="Heilman E."/>
            <person name="Heiman D."/>
            <person name="Hepburn T."/>
            <person name="Howarth C."/>
            <person name="Jen D."/>
            <person name="Larson L."/>
            <person name="Mehta T."/>
            <person name="Park D."/>
            <person name="Pearson M."/>
            <person name="Roberts A."/>
            <person name="Saif S."/>
            <person name="Shenoy N."/>
            <person name="Sisk P."/>
            <person name="Stolte C."/>
            <person name="Sykes S."/>
            <person name="Thomson T."/>
            <person name="Walk T."/>
            <person name="White J."/>
            <person name="Yandava C."/>
            <person name="Burger G."/>
            <person name="Gray M.W."/>
            <person name="Holland P.W.H."/>
            <person name="King N."/>
            <person name="Lang F.B.F."/>
            <person name="Roger A.J."/>
            <person name="Ruiz-Trillo I."/>
            <person name="Lander E."/>
            <person name="Nusbaum C."/>
        </authorList>
    </citation>
    <scope>NUCLEOTIDE SEQUENCE [LARGE SCALE GENOMIC DNA]</scope>
    <source>
        <strain evidence="5 6">ATCC 50062</strain>
    </source>
</reference>
<feature type="transmembrane region" description="Helical" evidence="3">
    <location>
        <begin position="1017"/>
        <end position="1044"/>
    </location>
</feature>
<feature type="transmembrane region" description="Helical" evidence="3">
    <location>
        <begin position="829"/>
        <end position="850"/>
    </location>
</feature>
<dbReference type="InterPro" id="IPR009030">
    <property type="entry name" value="Growth_fac_rcpt_cys_sf"/>
</dbReference>
<evidence type="ECO:0000256" key="2">
    <source>
        <dbReference type="SAM" id="MobiDB-lite"/>
    </source>
</evidence>
<feature type="compositionally biased region" description="Low complexity" evidence="2">
    <location>
        <begin position="1322"/>
        <end position="1331"/>
    </location>
</feature>
<dbReference type="PANTHER" id="PTHR11319:SF35">
    <property type="entry name" value="OUTER MEMBRANE PROTEIN PMPC-RELATED"/>
    <property type="match status" value="1"/>
</dbReference>